<dbReference type="HOGENOM" id="CLU_2168014_0_0_6"/>
<keyword evidence="3" id="KW-1185">Reference proteome</keyword>
<evidence type="ECO:0000313" key="3">
    <source>
        <dbReference type="Proteomes" id="UP000008888"/>
    </source>
</evidence>
<evidence type="ECO:0000313" key="2">
    <source>
        <dbReference type="EMBL" id="AEF99856.1"/>
    </source>
</evidence>
<sequence length="110" mass="12321">MTQEQLVAYFLNIWFGFSVSYQLHAQATQDKVLTDKLGKSGWWCVFLSRFIFMVIGLLGVTGMGWLFGNIPGFKGAPFPVGMSIGIVFFLLTRFLNKKGSMGGSLWKKGR</sequence>
<dbReference type="EMBL" id="CP002738">
    <property type="protein sequence ID" value="AEF99856.1"/>
    <property type="molecule type" value="Genomic_DNA"/>
</dbReference>
<dbReference type="RefSeq" id="WP_013818115.1">
    <property type="nucleotide sequence ID" value="NC_015572.1"/>
</dbReference>
<feature type="transmembrane region" description="Helical" evidence="1">
    <location>
        <begin position="78"/>
        <end position="95"/>
    </location>
</feature>
<reference evidence="3" key="3">
    <citation type="submission" date="2011-05" db="EMBL/GenBank/DDBJ databases">
        <title>Complete sequence of Methylomonas methanica MC09.</title>
        <authorList>
            <consortium name="US DOE Joint Genome Institute"/>
            <person name="Lucas S."/>
            <person name="Han J."/>
            <person name="Lapidus A."/>
            <person name="Cheng J.-F."/>
            <person name="Goodwin L."/>
            <person name="Pitluck S."/>
            <person name="Peters L."/>
            <person name="Mikhailova N."/>
            <person name="Teshima H."/>
            <person name="Han C."/>
            <person name="Tapia R."/>
            <person name="Land M."/>
            <person name="Hauser L."/>
            <person name="Kyrpides N."/>
            <person name="Ivanova N."/>
            <person name="Pagani I."/>
            <person name="Stein L."/>
            <person name="Woyke T."/>
        </authorList>
    </citation>
    <scope>NUCLEOTIDE SEQUENCE [LARGE SCALE GENOMIC DNA]</scope>
    <source>
        <strain evidence="3">MC09</strain>
    </source>
</reference>
<keyword evidence="1" id="KW-0812">Transmembrane</keyword>
<keyword evidence="1" id="KW-0472">Membrane</keyword>
<evidence type="ECO:0000256" key="1">
    <source>
        <dbReference type="SAM" id="Phobius"/>
    </source>
</evidence>
<dbReference type="STRING" id="857087.Metme_1433"/>
<name>F9ZZ01_METMM</name>
<dbReference type="AlphaFoldDB" id="F9ZZ01"/>
<reference evidence="2 3" key="1">
    <citation type="journal article" date="2011" name="J. Bacteriol.">
        <title>Complete Genome Sequence of the Aerobic Marine Methanotroph Methylomonas methanica MC09.</title>
        <authorList>
            <person name="Boden R."/>
            <person name="Cunliffe M."/>
            <person name="Scanlan J."/>
            <person name="Moussard H."/>
            <person name="Kits K.D."/>
            <person name="Klotz M.G."/>
            <person name="Jetten M.S."/>
            <person name="Vuilleumier S."/>
            <person name="Han J."/>
            <person name="Peters L."/>
            <person name="Mikhailova N."/>
            <person name="Teshima H."/>
            <person name="Tapia R."/>
            <person name="Kyrpides N."/>
            <person name="Ivanova N."/>
            <person name="Pagani I."/>
            <person name="Cheng J.F."/>
            <person name="Goodwin L."/>
            <person name="Han C."/>
            <person name="Hauser L."/>
            <person name="Land M.L."/>
            <person name="Lapidus A."/>
            <person name="Lucas S."/>
            <person name="Pitluck S."/>
            <person name="Woyke T."/>
            <person name="Stein L."/>
            <person name="Murrell J.C."/>
        </authorList>
    </citation>
    <scope>NUCLEOTIDE SEQUENCE [LARGE SCALE GENOMIC DNA]</scope>
    <source>
        <strain evidence="2 3">MC09</strain>
    </source>
</reference>
<gene>
    <name evidence="2" type="ordered locus">Metme_1433</name>
</gene>
<keyword evidence="1" id="KW-1133">Transmembrane helix</keyword>
<proteinExistence type="predicted"/>
<protein>
    <submittedName>
        <fullName evidence="2">Uncharacterized protein</fullName>
    </submittedName>
</protein>
<dbReference type="KEGG" id="mmt:Metme_1433"/>
<feature type="transmembrane region" description="Helical" evidence="1">
    <location>
        <begin position="43"/>
        <end position="66"/>
    </location>
</feature>
<accession>F9ZZ01</accession>
<organism evidence="2 3">
    <name type="scientific">Methylomonas methanica (strain DSM 25384 / MC09)</name>
    <dbReference type="NCBI Taxonomy" id="857087"/>
    <lineage>
        <taxon>Bacteria</taxon>
        <taxon>Pseudomonadati</taxon>
        <taxon>Pseudomonadota</taxon>
        <taxon>Gammaproteobacteria</taxon>
        <taxon>Methylococcales</taxon>
        <taxon>Methylococcaceae</taxon>
        <taxon>Methylomonas</taxon>
    </lineage>
</organism>
<feature type="transmembrane region" description="Helical" evidence="1">
    <location>
        <begin position="6"/>
        <end position="23"/>
    </location>
</feature>
<reference key="2">
    <citation type="submission" date="2011-05" db="EMBL/GenBank/DDBJ databases">
        <title>Complete genome sequence of the aerobic marine methanotroph Methylomonas methanica MC09.</title>
        <authorList>
            <person name="Boden R."/>
            <person name="Cunliffe M."/>
            <person name="Scanlan J."/>
            <person name="Moussard H."/>
            <person name="Kits K.D."/>
            <person name="Klotz M."/>
            <person name="Jetten M."/>
            <person name="Vuilleumier S."/>
            <person name="Han J."/>
            <person name="Peters L."/>
            <person name="Mikhailova N."/>
            <person name="Teshima H."/>
            <person name="Tapia R."/>
            <person name="Kyrpides N."/>
            <person name="Ivanova N."/>
            <person name="Pagani I."/>
            <person name="Cheng J.-F."/>
            <person name="Goodwin L."/>
            <person name="Han C."/>
            <person name="Hauser L."/>
            <person name="Land M."/>
            <person name="Lapidus A."/>
            <person name="Lucas S."/>
            <person name="Pitluck S."/>
            <person name="Woyke T."/>
            <person name="Stein L.Y."/>
            <person name="Murrell C."/>
        </authorList>
    </citation>
    <scope>NUCLEOTIDE SEQUENCE</scope>
    <source>
        <strain>MC09</strain>
    </source>
</reference>
<dbReference type="Proteomes" id="UP000008888">
    <property type="component" value="Chromosome"/>
</dbReference>